<evidence type="ECO:0000313" key="7">
    <source>
        <dbReference type="EMBL" id="KAG7091232.1"/>
    </source>
</evidence>
<dbReference type="OrthoDB" id="3359595at2759"/>
<dbReference type="GeneID" id="66079359"/>
<dbReference type="KEGG" id="more:E1B28_010283"/>
<feature type="transmembrane region" description="Helical" evidence="5">
    <location>
        <begin position="273"/>
        <end position="291"/>
    </location>
</feature>
<feature type="transmembrane region" description="Helical" evidence="5">
    <location>
        <begin position="137"/>
        <end position="156"/>
    </location>
</feature>
<dbReference type="Pfam" id="PF13886">
    <property type="entry name" value="TM7S3_TM198"/>
    <property type="match status" value="1"/>
</dbReference>
<evidence type="ECO:0000256" key="1">
    <source>
        <dbReference type="ARBA" id="ARBA00004141"/>
    </source>
</evidence>
<dbReference type="AlphaFoldDB" id="A0A9P7UQZ5"/>
<comment type="caution">
    <text evidence="7">The sequence shown here is derived from an EMBL/GenBank/DDBJ whole genome shotgun (WGS) entry which is preliminary data.</text>
</comment>
<feature type="transmembrane region" description="Helical" evidence="5">
    <location>
        <begin position="163"/>
        <end position="181"/>
    </location>
</feature>
<evidence type="ECO:0000256" key="2">
    <source>
        <dbReference type="ARBA" id="ARBA00022692"/>
    </source>
</evidence>
<dbReference type="EMBL" id="CM032186">
    <property type="protein sequence ID" value="KAG7091232.1"/>
    <property type="molecule type" value="Genomic_DNA"/>
</dbReference>
<evidence type="ECO:0000256" key="4">
    <source>
        <dbReference type="ARBA" id="ARBA00023136"/>
    </source>
</evidence>
<reference evidence="7" key="1">
    <citation type="journal article" date="2021" name="Genome Biol. Evol.">
        <title>The assembled and annotated genome of the fairy-ring fungus Marasmius oreades.</title>
        <authorList>
            <person name="Hiltunen M."/>
            <person name="Ament-Velasquez S.L."/>
            <person name="Johannesson H."/>
        </authorList>
    </citation>
    <scope>NUCLEOTIDE SEQUENCE</scope>
    <source>
        <strain evidence="7">03SP1</strain>
    </source>
</reference>
<evidence type="ECO:0000256" key="3">
    <source>
        <dbReference type="ARBA" id="ARBA00022989"/>
    </source>
</evidence>
<dbReference type="RefSeq" id="XP_043007702.1">
    <property type="nucleotide sequence ID" value="XM_043155237.1"/>
</dbReference>
<evidence type="ECO:0000259" key="6">
    <source>
        <dbReference type="Pfam" id="PF13886"/>
    </source>
</evidence>
<dbReference type="GO" id="GO:0016020">
    <property type="term" value="C:membrane"/>
    <property type="evidence" value="ECO:0007669"/>
    <property type="project" value="UniProtKB-SubCell"/>
</dbReference>
<gene>
    <name evidence="7" type="ORF">E1B28_010283</name>
</gene>
<evidence type="ECO:0000313" key="8">
    <source>
        <dbReference type="Proteomes" id="UP001049176"/>
    </source>
</evidence>
<feature type="transmembrane region" description="Helical" evidence="5">
    <location>
        <begin position="193"/>
        <end position="213"/>
    </location>
</feature>
<accession>A0A9P7UQZ5</accession>
<dbReference type="Proteomes" id="UP001049176">
    <property type="component" value="Chromosome 6"/>
</dbReference>
<organism evidence="7 8">
    <name type="scientific">Marasmius oreades</name>
    <name type="common">fairy-ring Marasmius</name>
    <dbReference type="NCBI Taxonomy" id="181124"/>
    <lineage>
        <taxon>Eukaryota</taxon>
        <taxon>Fungi</taxon>
        <taxon>Dikarya</taxon>
        <taxon>Basidiomycota</taxon>
        <taxon>Agaricomycotina</taxon>
        <taxon>Agaricomycetes</taxon>
        <taxon>Agaricomycetidae</taxon>
        <taxon>Agaricales</taxon>
        <taxon>Marasmiineae</taxon>
        <taxon>Marasmiaceae</taxon>
        <taxon>Marasmius</taxon>
    </lineage>
</organism>
<feature type="transmembrane region" description="Helical" evidence="5">
    <location>
        <begin position="12"/>
        <end position="30"/>
    </location>
</feature>
<feature type="domain" description="TM7S3/TM198-like" evidence="6">
    <location>
        <begin position="88"/>
        <end position="290"/>
    </location>
</feature>
<feature type="transmembrane region" description="Helical" evidence="5">
    <location>
        <begin position="107"/>
        <end position="125"/>
    </location>
</feature>
<protein>
    <recommendedName>
        <fullName evidence="6">TM7S3/TM198-like domain-containing protein</fullName>
    </recommendedName>
</protein>
<name>A0A9P7UQZ5_9AGAR</name>
<keyword evidence="3 5" id="KW-1133">Transmembrane helix</keyword>
<keyword evidence="4 5" id="KW-0472">Membrane</keyword>
<dbReference type="InterPro" id="IPR025256">
    <property type="entry name" value="TM7S3/TM198-like_dom"/>
</dbReference>
<feature type="transmembrane region" description="Helical" evidence="5">
    <location>
        <begin position="220"/>
        <end position="240"/>
    </location>
</feature>
<proteinExistence type="predicted"/>
<keyword evidence="2 5" id="KW-0812">Transmembrane</keyword>
<comment type="subcellular location">
    <subcellularLocation>
        <location evidence="1">Membrane</location>
        <topology evidence="1">Multi-pass membrane protein</topology>
    </subcellularLocation>
</comment>
<keyword evidence="8" id="KW-1185">Reference proteome</keyword>
<evidence type="ECO:0000256" key="5">
    <source>
        <dbReference type="SAM" id="Phobius"/>
    </source>
</evidence>
<sequence>MLSPCLPRLSCYLAFILYHSITATHALYISPVPYSHQHNLSPRNVVVTKASNGSTVIIDLSTNQQVPQGPATDGSGSNFSPPALIWLAYCILLGLPLALAGIRGWRLTTGAGIGVCFAVAAWAALINSVNEIGIPDLILTLVVIAFSFLGFILGVFRFAYRGGIVGMTLAGGIAFGIRIILIQPNLLISADNLYALNWIIPVLCSVVAGLALIRWQRIALLFGCTSVGTFLVFLAVDLVVNRQAGMSRGLRYLFDRNSNHLADIATNGYHPTLSTRILILASLGFTPILAYTQHRIFRTPFNRKEEPSDELLSENYPTDLRAAPEGAKLKSANRFSL</sequence>
<feature type="transmembrane region" description="Helical" evidence="5">
    <location>
        <begin position="83"/>
        <end position="100"/>
    </location>
</feature>